<dbReference type="Proteomes" id="UP000038045">
    <property type="component" value="Unplaced"/>
</dbReference>
<dbReference type="AlphaFoldDB" id="A0A0N4ZL14"/>
<dbReference type="WBParaSite" id="PTRK_0000882000.1">
    <property type="protein sequence ID" value="PTRK_0000882000.1"/>
    <property type="gene ID" value="PTRK_0000882000"/>
</dbReference>
<sequence length="90" mass="10255">MFVELSNDDFQKLRHLLADTKKYIAVTPFLSGQNVTPKWHILLEHLPDLAVRNEVVMGKRIVAFDTEESIESLHSICNNYSKVLLSDSLA</sequence>
<reference evidence="2" key="1">
    <citation type="submission" date="2017-02" db="UniProtKB">
        <authorList>
            <consortium name="WormBaseParasite"/>
        </authorList>
    </citation>
    <scope>IDENTIFICATION</scope>
</reference>
<name>A0A0N4ZL14_PARTI</name>
<proteinExistence type="predicted"/>
<accession>A0A0N4ZL14</accession>
<evidence type="ECO:0000313" key="1">
    <source>
        <dbReference type="Proteomes" id="UP000038045"/>
    </source>
</evidence>
<protein>
    <submittedName>
        <fullName evidence="2">Helitron_like_N domain-containing protein</fullName>
    </submittedName>
</protein>
<organism evidence="1 2">
    <name type="scientific">Parastrongyloides trichosuri</name>
    <name type="common">Possum-specific nematode worm</name>
    <dbReference type="NCBI Taxonomy" id="131310"/>
    <lineage>
        <taxon>Eukaryota</taxon>
        <taxon>Metazoa</taxon>
        <taxon>Ecdysozoa</taxon>
        <taxon>Nematoda</taxon>
        <taxon>Chromadorea</taxon>
        <taxon>Rhabditida</taxon>
        <taxon>Tylenchina</taxon>
        <taxon>Panagrolaimomorpha</taxon>
        <taxon>Strongyloidoidea</taxon>
        <taxon>Strongyloididae</taxon>
        <taxon>Parastrongyloides</taxon>
    </lineage>
</organism>
<evidence type="ECO:0000313" key="2">
    <source>
        <dbReference type="WBParaSite" id="PTRK_0000882000.1"/>
    </source>
</evidence>
<keyword evidence="1" id="KW-1185">Reference proteome</keyword>